<dbReference type="PIRSF" id="PIRSF001227">
    <property type="entry name" value="Pen_acylase"/>
    <property type="match status" value="1"/>
</dbReference>
<dbReference type="InterPro" id="IPR029055">
    <property type="entry name" value="Ntn_hydrolases_N"/>
</dbReference>
<organism evidence="7 8">
    <name type="scientific">Pacificimonas flava</name>
    <dbReference type="NCBI Taxonomy" id="1234595"/>
    <lineage>
        <taxon>Bacteria</taxon>
        <taxon>Pseudomonadati</taxon>
        <taxon>Pseudomonadota</taxon>
        <taxon>Alphaproteobacteria</taxon>
        <taxon>Sphingomonadales</taxon>
        <taxon>Sphingosinicellaceae</taxon>
        <taxon>Pacificimonas</taxon>
    </lineage>
</organism>
<dbReference type="InterPro" id="IPR043147">
    <property type="entry name" value="Penicillin_amidase_A-knob"/>
</dbReference>
<proteinExistence type="inferred from homology"/>
<comment type="cofactor">
    <cofactor evidence="6">
        <name>Ca(2+)</name>
        <dbReference type="ChEBI" id="CHEBI:29108"/>
    </cofactor>
    <text evidence="6">Binds 1 Ca(2+) ion per dimer.</text>
</comment>
<keyword evidence="6" id="KW-0106">Calcium</keyword>
<dbReference type="GO" id="GO:0016811">
    <property type="term" value="F:hydrolase activity, acting on carbon-nitrogen (but not peptide) bonds, in linear amides"/>
    <property type="evidence" value="ECO:0007669"/>
    <property type="project" value="InterPro"/>
</dbReference>
<feature type="active site" description="Nucleophile" evidence="5">
    <location>
        <position position="179"/>
    </location>
</feature>
<dbReference type="GO" id="GO:0046872">
    <property type="term" value="F:metal ion binding"/>
    <property type="evidence" value="ECO:0007669"/>
    <property type="project" value="UniProtKB-KW"/>
</dbReference>
<dbReference type="Pfam" id="PF01804">
    <property type="entry name" value="Penicil_amidase"/>
    <property type="match status" value="1"/>
</dbReference>
<keyword evidence="6" id="KW-0479">Metal-binding</keyword>
<accession>A0A219B937</accession>
<evidence type="ECO:0008006" key="9">
    <source>
        <dbReference type="Google" id="ProtNLM"/>
    </source>
</evidence>
<keyword evidence="8" id="KW-1185">Reference proteome</keyword>
<reference evidence="8" key="1">
    <citation type="submission" date="2017-05" db="EMBL/GenBank/DDBJ databases">
        <authorList>
            <person name="Lin X."/>
        </authorList>
    </citation>
    <scope>NUCLEOTIDE SEQUENCE [LARGE SCALE GENOMIC DNA]</scope>
    <source>
        <strain evidence="8">JLT2012</strain>
    </source>
</reference>
<evidence type="ECO:0000313" key="8">
    <source>
        <dbReference type="Proteomes" id="UP000198462"/>
    </source>
</evidence>
<gene>
    <name evidence="7" type="ORF">B5C34_07515</name>
</gene>
<feature type="binding site" evidence="6">
    <location>
        <position position="252"/>
    </location>
    <ligand>
        <name>Ca(2+)</name>
        <dbReference type="ChEBI" id="CHEBI:29108"/>
    </ligand>
</feature>
<evidence type="ECO:0000256" key="6">
    <source>
        <dbReference type="PIRSR" id="PIRSR001227-2"/>
    </source>
</evidence>
<dbReference type="EMBL" id="NFZT01000001">
    <property type="protein sequence ID" value="OWV34684.1"/>
    <property type="molecule type" value="Genomic_DNA"/>
</dbReference>
<sequence length="689" mass="75875">MLWEPLTAASYAPPPSRDYDVEIVRDEFGVPHVFGATDADVAYGVAWAHAEDDFTTLQDVVLQTRGRYGTVAGADGAAIDFAYHLLGARETATRDYAKLSEATRAIVEAYAAGLNAFAEANPGQVKRMSLFPTTGIDVVTGFVLRSPFFYGLDGVISPLVAGELPPRPPVTLVAEEKGSNAFALSPSGTTDGATRLVINSHQPWTGAVAWYELHVKSDEGLNFAGANFPGSPFPLLGHNRHLGWANTVNRPDLVDTYRLVLDESGERYRFGEEWLPLESRRIWLRVGFGPLTVPVPRTVHRSVHGPVIVNARGAFAVRYAGIDDARGIEQYVRLPKAENFAEWKDVMAMQAVHGTNFVYADEAGNIGLLYNASFPQRAEGYDWAGVLPGDDPDALWMDYVQPEEIPALYNPPSGFIANANNSPWVASADADNLRPEDYPRRLGVEDRVTNRALRMMEIYREDEDGRLSREELLALKFDKGYSRDPSGWPAGWWKLLMAVEPQSEDEQAAKRLLATWDWSLDGEGDADALAAYVMQDGARRGYQGEEMGGAAETLSRATEKLLLHFGRLDPPLQDVLRVRRGSADVGTTGGPEALRAIYYAEEPDGRLRGTIGDSFIMLVEWQADGELKSSSIHQFGSAVERPGTPHYNSQVEMFAREEWKPVLLDEAAVRARAAEIYRPGDARSGDGKR</sequence>
<comment type="similarity">
    <text evidence="1">Belongs to the peptidase S45 family.</text>
</comment>
<evidence type="ECO:0000313" key="7">
    <source>
        <dbReference type="EMBL" id="OWV34684.1"/>
    </source>
</evidence>
<evidence type="ECO:0000256" key="5">
    <source>
        <dbReference type="PIRSR" id="PIRSR001227-1"/>
    </source>
</evidence>
<keyword evidence="4" id="KW-0865">Zymogen</keyword>
<dbReference type="Gene3D" id="1.10.1400.10">
    <property type="match status" value="1"/>
</dbReference>
<dbReference type="AlphaFoldDB" id="A0A219B937"/>
<dbReference type="Gene3D" id="3.60.20.10">
    <property type="entry name" value="Glutamine Phosphoribosylpyrophosphate, subunit 1, domain 1"/>
    <property type="match status" value="1"/>
</dbReference>
<dbReference type="InterPro" id="IPR002692">
    <property type="entry name" value="S45"/>
</dbReference>
<protein>
    <recommendedName>
        <fullName evidence="9">Acylase</fullName>
    </recommendedName>
</protein>
<evidence type="ECO:0000256" key="1">
    <source>
        <dbReference type="ARBA" id="ARBA00006586"/>
    </source>
</evidence>
<comment type="caution">
    <text evidence="7">The sequence shown here is derived from an EMBL/GenBank/DDBJ whole genome shotgun (WGS) entry which is preliminary data.</text>
</comment>
<dbReference type="PANTHER" id="PTHR34218:SF3">
    <property type="entry name" value="ACYL-HOMOSERINE LACTONE ACYLASE PVDQ"/>
    <property type="match status" value="1"/>
</dbReference>
<evidence type="ECO:0000256" key="2">
    <source>
        <dbReference type="ARBA" id="ARBA00022729"/>
    </source>
</evidence>
<name>A0A219B937_9SPHN</name>
<dbReference type="InterPro" id="IPR043146">
    <property type="entry name" value="Penicillin_amidase_N_B-knob"/>
</dbReference>
<keyword evidence="3" id="KW-0378">Hydrolase</keyword>
<dbReference type="PANTHER" id="PTHR34218">
    <property type="entry name" value="PEPTIDASE S45 PENICILLIN AMIDASE"/>
    <property type="match status" value="1"/>
</dbReference>
<dbReference type="InterPro" id="IPR014395">
    <property type="entry name" value="Pen/GL7ACA/AHL_acylase"/>
</dbReference>
<dbReference type="Proteomes" id="UP000198462">
    <property type="component" value="Unassembled WGS sequence"/>
</dbReference>
<dbReference type="Gene3D" id="2.30.120.10">
    <property type="match status" value="1"/>
</dbReference>
<dbReference type="SUPFAM" id="SSF56235">
    <property type="entry name" value="N-terminal nucleophile aminohydrolases (Ntn hydrolases)"/>
    <property type="match status" value="1"/>
</dbReference>
<dbReference type="Gene3D" id="1.10.439.10">
    <property type="entry name" value="Penicillin Amidohydrolase, domain 1"/>
    <property type="match status" value="1"/>
</dbReference>
<evidence type="ECO:0000256" key="4">
    <source>
        <dbReference type="ARBA" id="ARBA00023145"/>
    </source>
</evidence>
<feature type="binding site" evidence="6">
    <location>
        <position position="254"/>
    </location>
    <ligand>
        <name>Ca(2+)</name>
        <dbReference type="ChEBI" id="CHEBI:29108"/>
    </ligand>
</feature>
<dbReference type="GO" id="GO:0017000">
    <property type="term" value="P:antibiotic biosynthetic process"/>
    <property type="evidence" value="ECO:0007669"/>
    <property type="project" value="InterPro"/>
</dbReference>
<feature type="binding site" evidence="6">
    <location>
        <position position="255"/>
    </location>
    <ligand>
        <name>Ca(2+)</name>
        <dbReference type="ChEBI" id="CHEBI:29108"/>
    </ligand>
</feature>
<dbReference type="OrthoDB" id="9760084at2"/>
<evidence type="ECO:0000256" key="3">
    <source>
        <dbReference type="ARBA" id="ARBA00022801"/>
    </source>
</evidence>
<keyword evidence="2" id="KW-0732">Signal</keyword>
<dbReference type="InterPro" id="IPR023343">
    <property type="entry name" value="Penicillin_amidase_dom1"/>
</dbReference>